<dbReference type="PANTHER" id="PTHR46957">
    <property type="entry name" value="CYTOKINE RECEPTOR"/>
    <property type="match status" value="1"/>
</dbReference>
<keyword evidence="3" id="KW-0732">Signal</keyword>
<dbReference type="CDD" id="cd00063">
    <property type="entry name" value="FN3"/>
    <property type="match status" value="4"/>
</dbReference>
<feature type="chain" id="PRO_5041992519" evidence="3">
    <location>
        <begin position="24"/>
        <end position="1125"/>
    </location>
</feature>
<gene>
    <name evidence="7" type="ORF">NP493_926g02001</name>
</gene>
<dbReference type="PROSITE" id="PS50055">
    <property type="entry name" value="TYR_PHOSPHATASE_PTP"/>
    <property type="match status" value="1"/>
</dbReference>
<dbReference type="PROSITE" id="PS50835">
    <property type="entry name" value="IG_LIKE"/>
    <property type="match status" value="1"/>
</dbReference>
<feature type="domain" description="Tyrosine-protein phosphatase" evidence="4">
    <location>
        <begin position="667"/>
        <end position="706"/>
    </location>
</feature>
<evidence type="ECO:0000259" key="6">
    <source>
        <dbReference type="PROSITE" id="PS50853"/>
    </source>
</evidence>
<dbReference type="AlphaFoldDB" id="A0AAD9KJN4"/>
<dbReference type="InterPro" id="IPR013783">
    <property type="entry name" value="Ig-like_fold"/>
</dbReference>
<evidence type="ECO:0000313" key="8">
    <source>
        <dbReference type="Proteomes" id="UP001209878"/>
    </source>
</evidence>
<dbReference type="Gene3D" id="3.90.190.10">
    <property type="entry name" value="Protein tyrosine phosphatase superfamily"/>
    <property type="match status" value="1"/>
</dbReference>
<dbReference type="SMART" id="SM00060">
    <property type="entry name" value="FN3"/>
    <property type="match status" value="4"/>
</dbReference>
<dbReference type="InterPro" id="IPR036179">
    <property type="entry name" value="Ig-like_dom_sf"/>
</dbReference>
<keyword evidence="8" id="KW-1185">Reference proteome</keyword>
<feature type="transmembrane region" description="Helical" evidence="2">
    <location>
        <begin position="573"/>
        <end position="595"/>
    </location>
</feature>
<evidence type="ECO:0000256" key="2">
    <source>
        <dbReference type="SAM" id="Phobius"/>
    </source>
</evidence>
<evidence type="ECO:0000313" key="7">
    <source>
        <dbReference type="EMBL" id="KAK2172818.1"/>
    </source>
</evidence>
<dbReference type="SUPFAM" id="SSF49265">
    <property type="entry name" value="Fibronectin type III"/>
    <property type="match status" value="2"/>
</dbReference>
<dbReference type="InterPro" id="IPR013106">
    <property type="entry name" value="Ig_V-set"/>
</dbReference>
<feature type="signal peptide" evidence="3">
    <location>
        <begin position="1"/>
        <end position="23"/>
    </location>
</feature>
<keyword evidence="1" id="KW-0378">Hydrolase</keyword>
<keyword evidence="2" id="KW-1133">Transmembrane helix</keyword>
<name>A0AAD9KJN4_RIDPI</name>
<organism evidence="7 8">
    <name type="scientific">Ridgeia piscesae</name>
    <name type="common">Tubeworm</name>
    <dbReference type="NCBI Taxonomy" id="27915"/>
    <lineage>
        <taxon>Eukaryota</taxon>
        <taxon>Metazoa</taxon>
        <taxon>Spiralia</taxon>
        <taxon>Lophotrochozoa</taxon>
        <taxon>Annelida</taxon>
        <taxon>Polychaeta</taxon>
        <taxon>Sedentaria</taxon>
        <taxon>Canalipalpata</taxon>
        <taxon>Sabellida</taxon>
        <taxon>Siboglinidae</taxon>
        <taxon>Ridgeia</taxon>
    </lineage>
</organism>
<evidence type="ECO:0000256" key="1">
    <source>
        <dbReference type="ARBA" id="ARBA00022912"/>
    </source>
</evidence>
<dbReference type="InterPro" id="IPR003599">
    <property type="entry name" value="Ig_sub"/>
</dbReference>
<keyword evidence="2" id="KW-0472">Membrane</keyword>
<dbReference type="Pfam" id="PF00041">
    <property type="entry name" value="fn3"/>
    <property type="match status" value="3"/>
</dbReference>
<feature type="domain" description="Fibronectin type-III" evidence="6">
    <location>
        <begin position="450"/>
        <end position="556"/>
    </location>
</feature>
<dbReference type="InterPro" id="IPR036116">
    <property type="entry name" value="FN3_sf"/>
</dbReference>
<dbReference type="InterPro" id="IPR050713">
    <property type="entry name" value="RTP_Phos/Ushers"/>
</dbReference>
<dbReference type="Proteomes" id="UP001209878">
    <property type="component" value="Unassembled WGS sequence"/>
</dbReference>
<reference evidence="7" key="1">
    <citation type="journal article" date="2023" name="Mol. Biol. Evol.">
        <title>Third-Generation Sequencing Reveals the Adaptive Role of the Epigenome in Three Deep-Sea Polychaetes.</title>
        <authorList>
            <person name="Perez M."/>
            <person name="Aroh O."/>
            <person name="Sun Y."/>
            <person name="Lan Y."/>
            <person name="Juniper S.K."/>
            <person name="Young C.R."/>
            <person name="Angers B."/>
            <person name="Qian P.Y."/>
        </authorList>
    </citation>
    <scope>NUCLEOTIDE SEQUENCE</scope>
    <source>
        <strain evidence="7">R07B-5</strain>
    </source>
</reference>
<dbReference type="Pfam" id="PF07686">
    <property type="entry name" value="V-set"/>
    <property type="match status" value="1"/>
</dbReference>
<dbReference type="CDD" id="cd00096">
    <property type="entry name" value="Ig"/>
    <property type="match status" value="1"/>
</dbReference>
<evidence type="ECO:0000259" key="5">
    <source>
        <dbReference type="PROSITE" id="PS50835"/>
    </source>
</evidence>
<evidence type="ECO:0000259" key="4">
    <source>
        <dbReference type="PROSITE" id="PS50055"/>
    </source>
</evidence>
<dbReference type="EMBL" id="JAODUO010000926">
    <property type="protein sequence ID" value="KAK2172818.1"/>
    <property type="molecule type" value="Genomic_DNA"/>
</dbReference>
<feature type="domain" description="Fibronectin type-III" evidence="6">
    <location>
        <begin position="248"/>
        <end position="348"/>
    </location>
</feature>
<comment type="caution">
    <text evidence="7">The sequence shown here is derived from an EMBL/GenBank/DDBJ whole genome shotgun (WGS) entry which is preliminary data.</text>
</comment>
<dbReference type="PANTHER" id="PTHR46957:SF3">
    <property type="entry name" value="CYTOKINE RECEPTOR"/>
    <property type="match status" value="1"/>
</dbReference>
<dbReference type="SUPFAM" id="SSF52799">
    <property type="entry name" value="(Phosphotyrosine protein) phosphatases II"/>
    <property type="match status" value="1"/>
</dbReference>
<dbReference type="GO" id="GO:0016020">
    <property type="term" value="C:membrane"/>
    <property type="evidence" value="ECO:0007669"/>
    <property type="project" value="UniProtKB-SubCell"/>
</dbReference>
<dbReference type="Gene3D" id="2.60.40.10">
    <property type="entry name" value="Immunoglobulins"/>
    <property type="match status" value="5"/>
</dbReference>
<dbReference type="SUPFAM" id="SSF48726">
    <property type="entry name" value="Immunoglobulin"/>
    <property type="match status" value="1"/>
</dbReference>
<dbReference type="InterPro" id="IPR007110">
    <property type="entry name" value="Ig-like_dom"/>
</dbReference>
<keyword evidence="1" id="KW-0904">Protein phosphatase</keyword>
<dbReference type="GO" id="GO:0004725">
    <property type="term" value="F:protein tyrosine phosphatase activity"/>
    <property type="evidence" value="ECO:0007669"/>
    <property type="project" value="InterPro"/>
</dbReference>
<feature type="domain" description="Ig-like" evidence="5">
    <location>
        <begin position="4"/>
        <end position="108"/>
    </location>
</feature>
<dbReference type="InterPro" id="IPR003961">
    <property type="entry name" value="FN3_dom"/>
</dbReference>
<feature type="domain" description="Fibronectin type-III" evidence="6">
    <location>
        <begin position="349"/>
        <end position="446"/>
    </location>
</feature>
<proteinExistence type="predicted"/>
<dbReference type="PROSITE" id="PS50853">
    <property type="entry name" value="FN3"/>
    <property type="match status" value="4"/>
</dbReference>
<evidence type="ECO:0000256" key="3">
    <source>
        <dbReference type="SAM" id="SignalP"/>
    </source>
</evidence>
<dbReference type="Pfam" id="PF00102">
    <property type="entry name" value="Y_phosphatase"/>
    <property type="match status" value="1"/>
</dbReference>
<protein>
    <submittedName>
        <fullName evidence="7">Uncharacterized protein</fullName>
    </submittedName>
</protein>
<accession>A0AAD9KJN4</accession>
<sequence length="1125" mass="130004">MVHPVNLLSTVLVVVVFGSYSAANTEFKLGQKIGDDAELRCWSAEKHEGVRLTWMKQYNDTFQIPIVNLANTTEVKHFNGTTLMTAGPDGRLQITNAVVADSGKYVCRGYINSPDGGEKLVFSDSSTLTVGSVPKKIPGKPEVEVVDAKSLKVEWQPATLPDGEMNPITGYNIRVSQLQTNNGVEHKNTTMYTWEKAITKAVNETHSAVVSGLRPFTFYMVSVQAVNAVGESERSTPSDVHQTWEAAPEGEPHVKLGVKNYTRAVYLELLRPDPLLLNGNLTGYHYLYRAKGARSTISRNIPANGTANSTPLNITDLKPFTTYIIKLRYLNKRGEGPWAVVNVTTLEGVPGQPKITNVRNQTHNSLQVVWQEPPTINGILTGYSLSYHHNGTTQYESYAVNERTSVVTRTITNLKPYTRYDLRVAARTRVGLGKYSDVHPGYTDVEGPSAPDTVNLTAEDSNSILVSWSRPVIYCSQIDQYRVKYWRNDTAEEKHTMILPVANMDTDRHRAMIKNLEANHLYIVQVAGATKSIFEKNPQYIFGKYSEPKTISLKGVVITSYPPTTIAPEHYTIGYIAGAMATVLIIVIVIVIFIVTRRTRYQFLPGNADGNHMTPNANNISMPEAYIVDEQRSVSVEKWAAHVTKLHADSNCGFAQEYEPNTLPASENERKNRYLNIVAYDNTRVVLRPLAGKSRHTDYINANHIDHSGATTRAIGFSFERSHSRDLIREISFERSHSRDLIREISFERSHSRDLIREISFERSHSRDLIREISCLRDLIREISFERSHSRDLIREISFERSHSRDLIREISFERSHSRDLIREISFERSHSRDLIREISFERSHSRDLIREISFERSHSRDLIREISFERSHSRDLIREISFERSHSRDLIREISFERSHSRDLIREISFERSHSRDLIREISFERSHSRDLIREISFERSHSRDLIREISFERSHSRDLIREISFERSHSRDLIREISFRDLIERSHSRDLIREISFERSHSRDLIREISFERSHSRDLIREISFERSHSRDLIREISFERSHSRDLIREISFERSHSRDLIREISFERSHSRDLIREISFERSHSRDLIREISFERSHSRDLIREISFERSHSRDLIQEISF</sequence>
<keyword evidence="2" id="KW-0812">Transmembrane</keyword>
<dbReference type="SMART" id="SM00409">
    <property type="entry name" value="IG"/>
    <property type="match status" value="1"/>
</dbReference>
<feature type="domain" description="Fibronectin type-III" evidence="6">
    <location>
        <begin position="137"/>
        <end position="246"/>
    </location>
</feature>
<dbReference type="InterPro" id="IPR029021">
    <property type="entry name" value="Prot-tyrosine_phosphatase-like"/>
</dbReference>
<dbReference type="InterPro" id="IPR000242">
    <property type="entry name" value="PTP_cat"/>
</dbReference>